<protein>
    <submittedName>
        <fullName evidence="1">Unannotated protein</fullName>
    </submittedName>
</protein>
<proteinExistence type="predicted"/>
<dbReference type="AlphaFoldDB" id="A0A6J6R606"/>
<evidence type="ECO:0000313" key="1">
    <source>
        <dbReference type="EMBL" id="CAB4717403.1"/>
    </source>
</evidence>
<name>A0A6J6R606_9ZZZZ</name>
<sequence length="323" mass="35804">MSLTLNNRPDLVEPAARLLLGAIDTGDRGTPEQRRILQMVITQVWNRPDIDIEAITPLPPETVGEIFDDPIAARRVQMILVLLEVCRHPLTIEQVELVDAYALRLGKDDAGLELARGLVNGHRDDAIAHFHAVWEDAKIELSEETLRDRYGDLDTCAPELAAELRRMREFPRGTLGREYVEFYMEHNFQLPGEGAPGPAFFVSHDMTHLIAGYGPSGPEEVALSAFQLGMNDNEMHWVLFLLSLSAYEMAALAQGPVEFTAKGSILERSGALELMIEAVNRGSLCSGDFSVADHLALAHLTIAEVRERFSVPPPKPSFPEFIS</sequence>
<dbReference type="EMBL" id="CAEZYK010000012">
    <property type="protein sequence ID" value="CAB4717403.1"/>
    <property type="molecule type" value="Genomic_DNA"/>
</dbReference>
<accession>A0A6J6R606</accession>
<reference evidence="1" key="1">
    <citation type="submission" date="2020-05" db="EMBL/GenBank/DDBJ databases">
        <authorList>
            <person name="Chiriac C."/>
            <person name="Salcher M."/>
            <person name="Ghai R."/>
            <person name="Kavagutti S V."/>
        </authorList>
    </citation>
    <scope>NUCLEOTIDE SEQUENCE</scope>
</reference>
<evidence type="ECO:0000313" key="2">
    <source>
        <dbReference type="EMBL" id="CAB5031413.1"/>
    </source>
</evidence>
<dbReference type="EMBL" id="CAFBPQ010000061">
    <property type="protein sequence ID" value="CAB5031413.1"/>
    <property type="molecule type" value="Genomic_DNA"/>
</dbReference>
<organism evidence="1">
    <name type="scientific">freshwater metagenome</name>
    <dbReference type="NCBI Taxonomy" id="449393"/>
    <lineage>
        <taxon>unclassified sequences</taxon>
        <taxon>metagenomes</taxon>
        <taxon>ecological metagenomes</taxon>
    </lineage>
</organism>
<gene>
    <name evidence="1" type="ORF">UFOPK2683_00364</name>
    <name evidence="2" type="ORF">UFOPK4121_01415</name>
</gene>